<feature type="region of interest" description="Disordered" evidence="1">
    <location>
        <begin position="151"/>
        <end position="170"/>
    </location>
</feature>
<gene>
    <name evidence="2" type="ORF">N7482_008761</name>
</gene>
<dbReference type="EMBL" id="JAPQKN010000006">
    <property type="protein sequence ID" value="KAJ5157661.1"/>
    <property type="molecule type" value="Genomic_DNA"/>
</dbReference>
<dbReference type="GeneID" id="81430061"/>
<reference evidence="2" key="2">
    <citation type="journal article" date="2023" name="IMA Fungus">
        <title>Comparative genomic study of the Penicillium genus elucidates a diverse pangenome and 15 lateral gene transfer events.</title>
        <authorList>
            <person name="Petersen C."/>
            <person name="Sorensen T."/>
            <person name="Nielsen M.R."/>
            <person name="Sondergaard T.E."/>
            <person name="Sorensen J.L."/>
            <person name="Fitzpatrick D.A."/>
            <person name="Frisvad J.C."/>
            <person name="Nielsen K.L."/>
        </authorList>
    </citation>
    <scope>NUCLEOTIDE SEQUENCE</scope>
    <source>
        <strain evidence="2">IBT 26290</strain>
    </source>
</reference>
<dbReference type="InterPro" id="IPR046670">
    <property type="entry name" value="DUF6540"/>
</dbReference>
<dbReference type="OrthoDB" id="1658288at2759"/>
<sequence length="170" mass="18772">MTRRTIHLIASRNAEAQRAHFSIFVPAEGAPDQGTLIEAVGAPMAGYMLEFRRNYSPTNDAIENYEMLPLGEIDSANIVDDPSGVKSADVNPRDDLEVAASQVPTPGIAENFLAPVNDTTNKRDQEWTMEYIRHLVGKRLIGPEAIQIVHSKRDPPTHGLGFQPSLRRSI</sequence>
<comment type="caution">
    <text evidence="2">The sequence shown here is derived from an EMBL/GenBank/DDBJ whole genome shotgun (WGS) entry which is preliminary data.</text>
</comment>
<reference evidence="2" key="1">
    <citation type="submission" date="2022-11" db="EMBL/GenBank/DDBJ databases">
        <authorList>
            <person name="Petersen C."/>
        </authorList>
    </citation>
    <scope>NUCLEOTIDE SEQUENCE</scope>
    <source>
        <strain evidence="2">IBT 26290</strain>
    </source>
</reference>
<keyword evidence="3" id="KW-1185">Reference proteome</keyword>
<evidence type="ECO:0000313" key="2">
    <source>
        <dbReference type="EMBL" id="KAJ5157661.1"/>
    </source>
</evidence>
<evidence type="ECO:0000256" key="1">
    <source>
        <dbReference type="SAM" id="MobiDB-lite"/>
    </source>
</evidence>
<evidence type="ECO:0000313" key="3">
    <source>
        <dbReference type="Proteomes" id="UP001149163"/>
    </source>
</evidence>
<dbReference type="RefSeq" id="XP_056540650.1">
    <property type="nucleotide sequence ID" value="XM_056690885.1"/>
</dbReference>
<dbReference type="Pfam" id="PF20174">
    <property type="entry name" value="DUF6540"/>
    <property type="match status" value="1"/>
</dbReference>
<dbReference type="AlphaFoldDB" id="A0A9W9LHU3"/>
<name>A0A9W9LHU3_9EURO</name>
<protein>
    <submittedName>
        <fullName evidence="2">Uncharacterized protein</fullName>
    </submittedName>
</protein>
<dbReference type="Proteomes" id="UP001149163">
    <property type="component" value="Unassembled WGS sequence"/>
</dbReference>
<proteinExistence type="predicted"/>
<accession>A0A9W9LHU3</accession>
<organism evidence="2 3">
    <name type="scientific">Penicillium canariense</name>
    <dbReference type="NCBI Taxonomy" id="189055"/>
    <lineage>
        <taxon>Eukaryota</taxon>
        <taxon>Fungi</taxon>
        <taxon>Dikarya</taxon>
        <taxon>Ascomycota</taxon>
        <taxon>Pezizomycotina</taxon>
        <taxon>Eurotiomycetes</taxon>
        <taxon>Eurotiomycetidae</taxon>
        <taxon>Eurotiales</taxon>
        <taxon>Aspergillaceae</taxon>
        <taxon>Penicillium</taxon>
    </lineage>
</organism>